<dbReference type="InterPro" id="IPR014729">
    <property type="entry name" value="Rossmann-like_a/b/a_fold"/>
</dbReference>
<keyword evidence="4 7" id="KW-0547">Nucleotide-binding</keyword>
<dbReference type="GO" id="GO:0004515">
    <property type="term" value="F:nicotinate-nucleotide adenylyltransferase activity"/>
    <property type="evidence" value="ECO:0000318"/>
    <property type="project" value="GO_Central"/>
</dbReference>
<reference evidence="9 11" key="2">
    <citation type="journal article" date="2013" name="Nature">
        <title>Insights into bilaterian evolution from three spiralian genomes.</title>
        <authorList>
            <person name="Simakov O."/>
            <person name="Marletaz F."/>
            <person name="Cho S.J."/>
            <person name="Edsinger-Gonzales E."/>
            <person name="Havlak P."/>
            <person name="Hellsten U."/>
            <person name="Kuo D.H."/>
            <person name="Larsson T."/>
            <person name="Lv J."/>
            <person name="Arendt D."/>
            <person name="Savage R."/>
            <person name="Osoegawa K."/>
            <person name="de Jong P."/>
            <person name="Grimwood J."/>
            <person name="Chapman J.A."/>
            <person name="Shapiro H."/>
            <person name="Aerts A."/>
            <person name="Otillar R.P."/>
            <person name="Terry A.Y."/>
            <person name="Boore J.L."/>
            <person name="Grigoriev I.V."/>
            <person name="Lindberg D.R."/>
            <person name="Seaver E.C."/>
            <person name="Weisblat D.A."/>
            <person name="Putnam N.H."/>
            <person name="Rokhsar D.S."/>
        </authorList>
    </citation>
    <scope>NUCLEOTIDE SEQUENCE</scope>
</reference>
<evidence type="ECO:0000256" key="4">
    <source>
        <dbReference type="ARBA" id="ARBA00022741"/>
    </source>
</evidence>
<dbReference type="InterPro" id="IPR005248">
    <property type="entry name" value="NadD/NMNAT"/>
</dbReference>
<dbReference type="Gene3D" id="3.40.50.620">
    <property type="entry name" value="HUPs"/>
    <property type="match status" value="1"/>
</dbReference>
<evidence type="ECO:0000313" key="11">
    <source>
        <dbReference type="Proteomes" id="UP000015101"/>
    </source>
</evidence>
<protein>
    <recommendedName>
        <fullName evidence="7">Nicotinamide-nucleotide adenylyltransferase</fullName>
        <ecNumber evidence="7">2.7.7.1</ecNumber>
        <ecNumber evidence="7">2.7.7.18</ecNumber>
    </recommendedName>
</protein>
<dbReference type="AlphaFoldDB" id="T1EFR0"/>
<dbReference type="EC" id="2.7.7.1" evidence="7"/>
<keyword evidence="5 7" id="KW-0067">ATP-binding</keyword>
<dbReference type="PANTHER" id="PTHR12039:SF0">
    <property type="entry name" value="NICOTINAMIDE-NUCLEOTIDE ADENYLYLTRANSFERASE"/>
    <property type="match status" value="1"/>
</dbReference>
<dbReference type="RefSeq" id="XP_009021403.1">
    <property type="nucleotide sequence ID" value="XM_009023155.1"/>
</dbReference>
<dbReference type="GO" id="GO:0005524">
    <property type="term" value="F:ATP binding"/>
    <property type="evidence" value="ECO:0007669"/>
    <property type="project" value="UniProtKB-KW"/>
</dbReference>
<evidence type="ECO:0000256" key="7">
    <source>
        <dbReference type="RuleBase" id="RU362021"/>
    </source>
</evidence>
<dbReference type="eggNOG" id="KOG3199">
    <property type="taxonomic scope" value="Eukaryota"/>
</dbReference>
<keyword evidence="3 7" id="KW-0548">Nucleotidyltransferase</keyword>
<evidence type="ECO:0000256" key="3">
    <source>
        <dbReference type="ARBA" id="ARBA00022695"/>
    </source>
</evidence>
<dbReference type="GO" id="GO:0009435">
    <property type="term" value="P:NAD+ biosynthetic process"/>
    <property type="evidence" value="ECO:0000318"/>
    <property type="project" value="GO_Central"/>
</dbReference>
<dbReference type="EMBL" id="AMQM01005420">
    <property type="status" value="NOT_ANNOTATED_CDS"/>
    <property type="molecule type" value="Genomic_DNA"/>
</dbReference>
<name>T1EFR0_HELRO</name>
<evidence type="ECO:0000256" key="5">
    <source>
        <dbReference type="ARBA" id="ARBA00022840"/>
    </source>
</evidence>
<dbReference type="STRING" id="6412.T1EFR0"/>
<reference evidence="11" key="1">
    <citation type="submission" date="2012-12" db="EMBL/GenBank/DDBJ databases">
        <authorList>
            <person name="Hellsten U."/>
            <person name="Grimwood J."/>
            <person name="Chapman J.A."/>
            <person name="Shapiro H."/>
            <person name="Aerts A."/>
            <person name="Otillar R.P."/>
            <person name="Terry A.Y."/>
            <person name="Boore J.L."/>
            <person name="Simakov O."/>
            <person name="Marletaz F."/>
            <person name="Cho S.-J."/>
            <person name="Edsinger-Gonzales E."/>
            <person name="Havlak P."/>
            <person name="Kuo D.-H."/>
            <person name="Larsson T."/>
            <person name="Lv J."/>
            <person name="Arendt D."/>
            <person name="Savage R."/>
            <person name="Osoegawa K."/>
            <person name="de Jong P."/>
            <person name="Lindberg D.R."/>
            <person name="Seaver E.C."/>
            <person name="Weisblat D.A."/>
            <person name="Putnam N.H."/>
            <person name="Grigoriev I.V."/>
            <person name="Rokhsar D.S."/>
        </authorList>
    </citation>
    <scope>NUCLEOTIDE SEQUENCE</scope>
</reference>
<evidence type="ECO:0000259" key="8">
    <source>
        <dbReference type="Pfam" id="PF01467"/>
    </source>
</evidence>
<dbReference type="InParanoid" id="T1EFR0"/>
<dbReference type="CTD" id="20195412"/>
<dbReference type="SUPFAM" id="SSF52374">
    <property type="entry name" value="Nucleotidylyl transferase"/>
    <property type="match status" value="1"/>
</dbReference>
<dbReference type="EMBL" id="AMQM01005418">
    <property type="status" value="NOT_ANNOTATED_CDS"/>
    <property type="molecule type" value="Genomic_DNA"/>
</dbReference>
<dbReference type="GO" id="GO:0000309">
    <property type="term" value="F:nicotinamide-nucleotide adenylyltransferase activity"/>
    <property type="evidence" value="ECO:0000318"/>
    <property type="project" value="GO_Central"/>
</dbReference>
<comment type="similarity">
    <text evidence="7">Belongs to the eukaryotic NMN adenylyltransferase family.</text>
</comment>
<comment type="pathway">
    <text evidence="7">Cofactor biosynthesis; NAD(+) biosynthesis; NAD(+) from nicotinamide D-ribonucleotide: step 1/1.</text>
</comment>
<comment type="catalytic activity">
    <reaction evidence="7">
        <text>nicotinate beta-D-ribonucleotide + ATP + H(+) = deamido-NAD(+) + diphosphate</text>
        <dbReference type="Rhea" id="RHEA:22860"/>
        <dbReference type="ChEBI" id="CHEBI:15378"/>
        <dbReference type="ChEBI" id="CHEBI:30616"/>
        <dbReference type="ChEBI" id="CHEBI:33019"/>
        <dbReference type="ChEBI" id="CHEBI:57502"/>
        <dbReference type="ChEBI" id="CHEBI:58437"/>
        <dbReference type="EC" id="2.7.7.18"/>
    </reaction>
</comment>
<proteinExistence type="inferred from homology"/>
<evidence type="ECO:0000313" key="9">
    <source>
        <dbReference type="EMBL" id="ESO00353.1"/>
    </source>
</evidence>
<dbReference type="FunCoup" id="T1EFR0">
    <property type="interactions" value="576"/>
</dbReference>
<dbReference type="Proteomes" id="UP000015101">
    <property type="component" value="Unassembled WGS sequence"/>
</dbReference>
<dbReference type="GeneID" id="20195412"/>
<dbReference type="EMBL" id="KB096945">
    <property type="protein sequence ID" value="ESO00353.1"/>
    <property type="molecule type" value="Genomic_DNA"/>
</dbReference>
<dbReference type="NCBIfam" id="TIGR00482">
    <property type="entry name" value="nicotinate (nicotinamide) nucleotide adenylyltransferase"/>
    <property type="match status" value="1"/>
</dbReference>
<reference evidence="10" key="3">
    <citation type="submission" date="2015-06" db="UniProtKB">
        <authorList>
            <consortium name="EnsemblMetazoa"/>
        </authorList>
    </citation>
    <scope>IDENTIFICATION</scope>
</reference>
<dbReference type="InterPro" id="IPR004821">
    <property type="entry name" value="Cyt_trans-like"/>
</dbReference>
<gene>
    <name evidence="10" type="primary">20195412</name>
    <name evidence="9" type="ORF">HELRODRAFT_113251</name>
</gene>
<dbReference type="OrthoDB" id="422187at2759"/>
<evidence type="ECO:0000313" key="10">
    <source>
        <dbReference type="EnsemblMetazoa" id="HelroP113251"/>
    </source>
</evidence>
<evidence type="ECO:0000256" key="6">
    <source>
        <dbReference type="ARBA" id="ARBA00023027"/>
    </source>
</evidence>
<dbReference type="InterPro" id="IPR051182">
    <property type="entry name" value="Euk_NMN_adenylyltrnsfrase"/>
</dbReference>
<sequence>MTTQPTRVVLVSCGGFNPINFMHLRMFELARDHMNSTGRYRIIGGIISPMSIKLSHKDATSMQQRCSMIKQSLATSSWIRLDTWAADQQHHVNTLTLLRHHFDVIETTLNFNQLDPYTPTKRKCNGVFKYTSAGWLFECFMLHIKANTLINVELMLLCGADVLHDFNEPNLWNEKEVEEIVSNFGLVVITRMGFNPQHSIYDSDVLSKYKNNIHIVPDWIANDMSSTRIRTAIRRKQSVKYLLPEQVIDYIGRHHLYAPLATKTPDAVSPTTTADVMLSSSYSAPSYHGYSSTSNIVDALVQFQPFLTLLHTKNFSVTDSLLSDIYVNNIFYA</sequence>
<dbReference type="UniPathway" id="UPA00253">
    <property type="reaction ID" value="UER00600"/>
</dbReference>
<dbReference type="EnsemblMetazoa" id="HelroT113251">
    <property type="protein sequence ID" value="HelroP113251"/>
    <property type="gene ID" value="HelroG113251"/>
</dbReference>
<accession>T1EFR0</accession>
<dbReference type="Pfam" id="PF01467">
    <property type="entry name" value="CTP_transf_like"/>
    <property type="match status" value="1"/>
</dbReference>
<evidence type="ECO:0000256" key="2">
    <source>
        <dbReference type="ARBA" id="ARBA00022679"/>
    </source>
</evidence>
<keyword evidence="11" id="KW-1185">Reference proteome</keyword>
<feature type="domain" description="Cytidyltransferase-like" evidence="8">
    <location>
        <begin position="13"/>
        <end position="231"/>
    </location>
</feature>
<organism evidence="10 11">
    <name type="scientific">Helobdella robusta</name>
    <name type="common">Californian leech</name>
    <dbReference type="NCBI Taxonomy" id="6412"/>
    <lineage>
        <taxon>Eukaryota</taxon>
        <taxon>Metazoa</taxon>
        <taxon>Spiralia</taxon>
        <taxon>Lophotrochozoa</taxon>
        <taxon>Annelida</taxon>
        <taxon>Clitellata</taxon>
        <taxon>Hirudinea</taxon>
        <taxon>Rhynchobdellida</taxon>
        <taxon>Glossiphoniidae</taxon>
        <taxon>Helobdella</taxon>
    </lineage>
</organism>
<dbReference type="OMA" id="HFDYELN"/>
<evidence type="ECO:0000256" key="1">
    <source>
        <dbReference type="ARBA" id="ARBA00022642"/>
    </source>
</evidence>
<dbReference type="EC" id="2.7.7.18" evidence="7"/>
<keyword evidence="6 7" id="KW-0520">NAD</keyword>
<dbReference type="PANTHER" id="PTHR12039">
    <property type="entry name" value="NICOTINAMIDE MONONUCLEOTIDE ADENYLYLTRANSFERASE"/>
    <property type="match status" value="1"/>
</dbReference>
<dbReference type="HOGENOM" id="CLU_033366_3_1_1"/>
<keyword evidence="2 7" id="KW-0808">Transferase</keyword>
<dbReference type="KEGG" id="hro:HELRODRAFT_113251"/>
<dbReference type="EMBL" id="AMQM01005419">
    <property type="status" value="NOT_ANNOTATED_CDS"/>
    <property type="molecule type" value="Genomic_DNA"/>
</dbReference>
<comment type="catalytic activity">
    <reaction evidence="7">
        <text>beta-nicotinamide D-ribonucleotide + ATP + H(+) = diphosphate + NAD(+)</text>
        <dbReference type="Rhea" id="RHEA:21360"/>
        <dbReference type="ChEBI" id="CHEBI:14649"/>
        <dbReference type="ChEBI" id="CHEBI:15378"/>
        <dbReference type="ChEBI" id="CHEBI:30616"/>
        <dbReference type="ChEBI" id="CHEBI:33019"/>
        <dbReference type="ChEBI" id="CHEBI:57540"/>
        <dbReference type="EC" id="2.7.7.1"/>
    </reaction>
</comment>
<keyword evidence="1 7" id="KW-0662">Pyridine nucleotide biosynthesis</keyword>